<comment type="caution">
    <text evidence="5">The sequence shown here is derived from an EMBL/GenBank/DDBJ whole genome shotgun (WGS) entry which is preliminary data.</text>
</comment>
<evidence type="ECO:0000259" key="4">
    <source>
        <dbReference type="PROSITE" id="PS51384"/>
    </source>
</evidence>
<dbReference type="PROSITE" id="PS51384">
    <property type="entry name" value="FAD_FR"/>
    <property type="match status" value="1"/>
</dbReference>
<feature type="compositionally biased region" description="Basic and acidic residues" evidence="3">
    <location>
        <begin position="15"/>
        <end position="27"/>
    </location>
</feature>
<feature type="compositionally biased region" description="Low complexity" evidence="3">
    <location>
        <begin position="128"/>
        <end position="140"/>
    </location>
</feature>
<keyword evidence="1" id="KW-0560">Oxidoreductase</keyword>
<dbReference type="GO" id="GO:0005739">
    <property type="term" value="C:mitochondrion"/>
    <property type="evidence" value="ECO:0007669"/>
    <property type="project" value="TreeGrafter"/>
</dbReference>
<dbReference type="Proteomes" id="UP000322873">
    <property type="component" value="Unassembled WGS sequence"/>
</dbReference>
<dbReference type="PANTHER" id="PTHR46505:SF1">
    <property type="entry name" value="OXIDOREDUCTASE NAD-BINDING DOMAIN-CONTAINING PROTEIN 1"/>
    <property type="match status" value="1"/>
</dbReference>
<dbReference type="EMBL" id="VICG01000009">
    <property type="protein sequence ID" value="KAA8568493.1"/>
    <property type="molecule type" value="Genomic_DNA"/>
</dbReference>
<dbReference type="VEuPathDB" id="FungiDB:MFRU_012g00600"/>
<dbReference type="Gene3D" id="3.40.50.80">
    <property type="entry name" value="Nucleotide-binding domain of ferredoxin-NADP reductase (FNR) module"/>
    <property type="match status" value="1"/>
</dbReference>
<dbReference type="SUPFAM" id="SSF52343">
    <property type="entry name" value="Ferredoxin reductase-like, C-terminal NADP-linked domain"/>
    <property type="match status" value="1"/>
</dbReference>
<accession>A0A5M9JJF8</accession>
<dbReference type="AlphaFoldDB" id="A0A5M9JJF8"/>
<evidence type="ECO:0000256" key="1">
    <source>
        <dbReference type="ARBA" id="ARBA00023002"/>
    </source>
</evidence>
<dbReference type="SUPFAM" id="SSF63380">
    <property type="entry name" value="Riboflavin synthase domain-like"/>
    <property type="match status" value="1"/>
</dbReference>
<feature type="domain" description="FAD-binding FR-type" evidence="4">
    <location>
        <begin position="58"/>
        <end position="213"/>
    </location>
</feature>
<feature type="region of interest" description="Disordered" evidence="3">
    <location>
        <begin position="1"/>
        <end position="58"/>
    </location>
</feature>
<evidence type="ECO:0000313" key="5">
    <source>
        <dbReference type="EMBL" id="KAA8568493.1"/>
    </source>
</evidence>
<dbReference type="InterPro" id="IPR039261">
    <property type="entry name" value="FNR_nucleotide-bd"/>
</dbReference>
<dbReference type="InterPro" id="IPR017938">
    <property type="entry name" value="Riboflavin_synthase-like_b-brl"/>
</dbReference>
<protein>
    <recommendedName>
        <fullName evidence="4">FAD-binding FR-type domain-containing protein</fullName>
    </recommendedName>
</protein>
<organism evidence="5 6">
    <name type="scientific">Monilinia fructicola</name>
    <name type="common">Brown rot fungus</name>
    <name type="synonym">Ciboria fructicola</name>
    <dbReference type="NCBI Taxonomy" id="38448"/>
    <lineage>
        <taxon>Eukaryota</taxon>
        <taxon>Fungi</taxon>
        <taxon>Dikarya</taxon>
        <taxon>Ascomycota</taxon>
        <taxon>Pezizomycotina</taxon>
        <taxon>Leotiomycetes</taxon>
        <taxon>Helotiales</taxon>
        <taxon>Sclerotiniaceae</taxon>
        <taxon>Monilinia</taxon>
    </lineage>
</organism>
<dbReference type="PANTHER" id="PTHR46505">
    <property type="entry name" value="OXIDOREDUCTASE NAD-BINDING DOMAIN-CONTAINING PROTEIN 1"/>
    <property type="match status" value="1"/>
</dbReference>
<evidence type="ECO:0000313" key="6">
    <source>
        <dbReference type="Proteomes" id="UP000322873"/>
    </source>
</evidence>
<feature type="compositionally biased region" description="Basic and acidic residues" evidence="3">
    <location>
        <begin position="39"/>
        <end position="58"/>
    </location>
</feature>
<feature type="compositionally biased region" description="Basic and acidic residues" evidence="3">
    <location>
        <begin position="144"/>
        <end position="154"/>
    </location>
</feature>
<evidence type="ECO:0000256" key="2">
    <source>
        <dbReference type="ARBA" id="ARBA00023027"/>
    </source>
</evidence>
<dbReference type="InterPro" id="IPR052128">
    <property type="entry name" value="Oxidoreductase_NAD-binding"/>
</dbReference>
<reference evidence="5 6" key="1">
    <citation type="submission" date="2019-06" db="EMBL/GenBank/DDBJ databases">
        <title>Genome Sequence of the Brown Rot Fungal Pathogen Monilinia fructicola.</title>
        <authorList>
            <person name="De Miccolis Angelini R.M."/>
            <person name="Landi L."/>
            <person name="Abate D."/>
            <person name="Pollastro S."/>
            <person name="Romanazzi G."/>
            <person name="Faretra F."/>
        </authorList>
    </citation>
    <scope>NUCLEOTIDE SEQUENCE [LARGE SCALE GENOMIC DNA]</scope>
    <source>
        <strain evidence="5 6">Mfrc123</strain>
    </source>
</reference>
<dbReference type="GO" id="GO:0016491">
    <property type="term" value="F:oxidoreductase activity"/>
    <property type="evidence" value="ECO:0007669"/>
    <property type="project" value="UniProtKB-KW"/>
</dbReference>
<keyword evidence="2" id="KW-0520">NAD</keyword>
<proteinExistence type="predicted"/>
<gene>
    <name evidence="5" type="ORF">EYC84_007524</name>
</gene>
<sequence>MAPIPDTPRNAVTEPRSRNIKESENERGNSAGSEDEDRSDGKRYRSHIERTATEPRDESLHTLILERITPINATTRLFYLSPPSNPPQQTQKQKLTWKPGQWVDLYLPGIEKPGGYSITNFPLHHTPDQTSTPPSTTAPPNEEETSRTEKRDAEDQGIELAIQRPIIPHEGEGKISEQVTWLFQDAGEIVGTEVRVRVGGSFVWPPDSFASFPSSAAKGDDDGKHLHNGTGVKRIIFIAGGMGINPLISMVGYINSRLEIDGRNAGRESESARERESYANLEIQFLYTTKIPPLSTNKGEGEEEGEAEAEAEAQTLPLNSIPFLSRLTSIFSPPTAQPHPPKRNWNLHLFLTSLSPTPTLHPKLPIHPHPHRITPQAIHDALPHPPQEKRSQTLIYICGPPTMTDSITRMAREALGMVETDGDDERARILSKVGEEGMIRRQERKGRHRNPRSGETSPIWSVVAPEKLTLIPQMKSDHDREIYHAANVSYARIESKGQSEIENKKLASFILLLCQSCIYFNWPQPTSEDFHTFDFTVTTDINQVDRANPTTLEFL</sequence>
<keyword evidence="6" id="KW-1185">Reference proteome</keyword>
<dbReference type="CDD" id="cd00322">
    <property type="entry name" value="FNR_like"/>
    <property type="match status" value="1"/>
</dbReference>
<dbReference type="Gene3D" id="2.40.30.10">
    <property type="entry name" value="Translation factors"/>
    <property type="match status" value="1"/>
</dbReference>
<feature type="region of interest" description="Disordered" evidence="3">
    <location>
        <begin position="117"/>
        <end position="155"/>
    </location>
</feature>
<name>A0A5M9JJF8_MONFR</name>
<dbReference type="InterPro" id="IPR017927">
    <property type="entry name" value="FAD-bd_FR_type"/>
</dbReference>
<evidence type="ECO:0000256" key="3">
    <source>
        <dbReference type="SAM" id="MobiDB-lite"/>
    </source>
</evidence>